<accession>A0A2N9ASL1</accession>
<dbReference type="Proteomes" id="UP000233769">
    <property type="component" value="Chromosome tk0001"/>
</dbReference>
<sequence length="109" mass="11579">MCQSTQGALKGSNRTGFMNLPLQEICDSCFVRRGPTLSRVALVSDRRGPVKSRVGDCCIEAVGRSERSCIDGWASSDCADRAASAARRDPALACARRSVHCAVSRSTSG</sequence>
<gene>
    <name evidence="1" type="ORF">TK0001_3755</name>
</gene>
<dbReference type="AlphaFoldDB" id="A0A2N9ASL1"/>
<organism evidence="1 2">
    <name type="scientific">Methylorubrum extorquens</name>
    <name type="common">Methylobacterium dichloromethanicum</name>
    <name type="synonym">Methylobacterium extorquens</name>
    <dbReference type="NCBI Taxonomy" id="408"/>
    <lineage>
        <taxon>Bacteria</taxon>
        <taxon>Pseudomonadati</taxon>
        <taxon>Pseudomonadota</taxon>
        <taxon>Alphaproteobacteria</taxon>
        <taxon>Hyphomicrobiales</taxon>
        <taxon>Methylobacteriaceae</taxon>
        <taxon>Methylorubrum</taxon>
    </lineage>
</organism>
<evidence type="ECO:0000313" key="2">
    <source>
        <dbReference type="Proteomes" id="UP000233769"/>
    </source>
</evidence>
<name>A0A2N9ASL1_METEX</name>
<evidence type="ECO:0000313" key="1">
    <source>
        <dbReference type="EMBL" id="SOR30357.1"/>
    </source>
</evidence>
<protein>
    <submittedName>
        <fullName evidence="1">Uncharacterized protein</fullName>
    </submittedName>
</protein>
<dbReference type="EMBL" id="LT962688">
    <property type="protein sequence ID" value="SOR30357.1"/>
    <property type="molecule type" value="Genomic_DNA"/>
</dbReference>
<reference evidence="2" key="1">
    <citation type="submission" date="2017-10" db="EMBL/GenBank/DDBJ databases">
        <authorList>
            <person name="Regsiter A."/>
            <person name="William W."/>
        </authorList>
    </citation>
    <scope>NUCLEOTIDE SEQUENCE [LARGE SCALE GENOMIC DNA]</scope>
</reference>
<proteinExistence type="predicted"/>